<evidence type="ECO:0000313" key="2">
    <source>
        <dbReference type="Proteomes" id="UP000663868"/>
    </source>
</evidence>
<dbReference type="SUPFAM" id="SSF57196">
    <property type="entry name" value="EGF/Laminin"/>
    <property type="match status" value="1"/>
</dbReference>
<evidence type="ECO:0008006" key="3">
    <source>
        <dbReference type="Google" id="ProtNLM"/>
    </source>
</evidence>
<evidence type="ECO:0000313" key="1">
    <source>
        <dbReference type="EMBL" id="CAF4394337.1"/>
    </source>
</evidence>
<dbReference type="Gene3D" id="2.10.25.10">
    <property type="entry name" value="Laminin"/>
    <property type="match status" value="1"/>
</dbReference>
<gene>
    <name evidence="1" type="ORF">KXQ929_LOCUS50647</name>
</gene>
<dbReference type="Proteomes" id="UP000663868">
    <property type="component" value="Unassembled WGS sequence"/>
</dbReference>
<proteinExistence type="predicted"/>
<organism evidence="1 2">
    <name type="scientific">Adineta steineri</name>
    <dbReference type="NCBI Taxonomy" id="433720"/>
    <lineage>
        <taxon>Eukaryota</taxon>
        <taxon>Metazoa</taxon>
        <taxon>Spiralia</taxon>
        <taxon>Gnathifera</taxon>
        <taxon>Rotifera</taxon>
        <taxon>Eurotatoria</taxon>
        <taxon>Bdelloidea</taxon>
        <taxon>Adinetida</taxon>
        <taxon>Adinetidae</taxon>
        <taxon>Adineta</taxon>
    </lineage>
</organism>
<dbReference type="EMBL" id="CAJOBB010023619">
    <property type="protein sequence ID" value="CAF4394337.1"/>
    <property type="molecule type" value="Genomic_DNA"/>
</dbReference>
<dbReference type="AlphaFoldDB" id="A0A820NUD7"/>
<protein>
    <recommendedName>
        <fullName evidence="3">EGF-like domain-containing protein</fullName>
    </recommendedName>
</protein>
<name>A0A820NUD7_9BILA</name>
<sequence>GWQGVHCEIKINYCKNITCYNQGVCQSLSSNYTCLCITEW</sequence>
<feature type="non-terminal residue" evidence="1">
    <location>
        <position position="1"/>
    </location>
</feature>
<comment type="caution">
    <text evidence="1">The sequence shown here is derived from an EMBL/GenBank/DDBJ whole genome shotgun (WGS) entry which is preliminary data.</text>
</comment>
<accession>A0A820NUD7</accession>
<reference evidence="1" key="1">
    <citation type="submission" date="2021-02" db="EMBL/GenBank/DDBJ databases">
        <authorList>
            <person name="Nowell W R."/>
        </authorList>
    </citation>
    <scope>NUCLEOTIDE SEQUENCE</scope>
</reference>